<evidence type="ECO:0000256" key="2">
    <source>
        <dbReference type="ARBA" id="ARBA00022679"/>
    </source>
</evidence>
<reference evidence="9 10" key="1">
    <citation type="submission" date="2020-08" db="EMBL/GenBank/DDBJ databases">
        <title>Sequencing the genomes of 1000 actinobacteria strains.</title>
        <authorList>
            <person name="Klenk H.-P."/>
        </authorList>
    </citation>
    <scope>NUCLEOTIDE SEQUENCE [LARGE SCALE GENOMIC DNA]</scope>
    <source>
        <strain evidence="9 10">DSM 45582</strain>
    </source>
</reference>
<evidence type="ECO:0000313" key="10">
    <source>
        <dbReference type="Proteomes" id="UP000580474"/>
    </source>
</evidence>
<keyword evidence="4" id="KW-0547">Nucleotide-binding</keyword>
<protein>
    <submittedName>
        <fullName evidence="9">Molybdopterin-guanine dinucleotide biosynthesis protein A</fullName>
    </submittedName>
</protein>
<evidence type="ECO:0000313" key="9">
    <source>
        <dbReference type="EMBL" id="MBB5069706.1"/>
    </source>
</evidence>
<sequence>MMEDFAAVVLAGGRARRLGGVDKLALSTGGRTLLDHTLAAVRGADPLVVVGPERAVSVPVRWAREDPPGSGPLAGLRAGLGEVPFDHGSVAVLAADHPGLVPETVARLHAAVEGAGAVLVDQDGMPQWLLGVWRVEALRAAMPADVRDRPVRALFESLAPVRIPAVGAEAADVDTPQDLHRLN</sequence>
<feature type="domain" description="MobA-like NTP transferase" evidence="8">
    <location>
        <begin position="7"/>
        <end position="158"/>
    </location>
</feature>
<evidence type="ECO:0000256" key="7">
    <source>
        <dbReference type="ARBA" id="ARBA00023150"/>
    </source>
</evidence>
<keyword evidence="3" id="KW-0479">Metal-binding</keyword>
<dbReference type="InterPro" id="IPR013482">
    <property type="entry name" value="Molybde_CF_guanTrfase"/>
</dbReference>
<evidence type="ECO:0000256" key="5">
    <source>
        <dbReference type="ARBA" id="ARBA00022842"/>
    </source>
</evidence>
<dbReference type="PANTHER" id="PTHR19136:SF81">
    <property type="entry name" value="MOLYBDENUM COFACTOR GUANYLYLTRANSFERASE"/>
    <property type="match status" value="1"/>
</dbReference>
<keyword evidence="2" id="KW-0808">Transferase</keyword>
<evidence type="ECO:0000259" key="8">
    <source>
        <dbReference type="Pfam" id="PF12804"/>
    </source>
</evidence>
<dbReference type="GO" id="GO:0006777">
    <property type="term" value="P:Mo-molybdopterin cofactor biosynthetic process"/>
    <property type="evidence" value="ECO:0007669"/>
    <property type="project" value="UniProtKB-KW"/>
</dbReference>
<evidence type="ECO:0000256" key="4">
    <source>
        <dbReference type="ARBA" id="ARBA00022741"/>
    </source>
</evidence>
<evidence type="ECO:0000256" key="6">
    <source>
        <dbReference type="ARBA" id="ARBA00023134"/>
    </source>
</evidence>
<name>A0A840NBP5_9PSEU</name>
<dbReference type="GO" id="GO:0046872">
    <property type="term" value="F:metal ion binding"/>
    <property type="evidence" value="ECO:0007669"/>
    <property type="project" value="UniProtKB-KW"/>
</dbReference>
<dbReference type="Pfam" id="PF12804">
    <property type="entry name" value="NTP_transf_3"/>
    <property type="match status" value="1"/>
</dbReference>
<dbReference type="InterPro" id="IPR025877">
    <property type="entry name" value="MobA-like_NTP_Trfase"/>
</dbReference>
<dbReference type="EMBL" id="JACHIV010000001">
    <property type="protein sequence ID" value="MBB5069706.1"/>
    <property type="molecule type" value="Genomic_DNA"/>
</dbReference>
<gene>
    <name evidence="9" type="ORF">BJ969_002794</name>
</gene>
<keyword evidence="10" id="KW-1185">Reference proteome</keyword>
<accession>A0A840NBP5</accession>
<dbReference type="InterPro" id="IPR029044">
    <property type="entry name" value="Nucleotide-diphossugar_trans"/>
</dbReference>
<keyword evidence="5" id="KW-0460">Magnesium</keyword>
<keyword evidence="1" id="KW-0963">Cytoplasm</keyword>
<dbReference type="GO" id="GO:0005525">
    <property type="term" value="F:GTP binding"/>
    <property type="evidence" value="ECO:0007669"/>
    <property type="project" value="UniProtKB-KW"/>
</dbReference>
<evidence type="ECO:0000256" key="3">
    <source>
        <dbReference type="ARBA" id="ARBA00022723"/>
    </source>
</evidence>
<comment type="caution">
    <text evidence="9">The sequence shown here is derived from an EMBL/GenBank/DDBJ whole genome shotgun (WGS) entry which is preliminary data.</text>
</comment>
<dbReference type="SUPFAM" id="SSF53448">
    <property type="entry name" value="Nucleotide-diphospho-sugar transferases"/>
    <property type="match status" value="1"/>
</dbReference>
<organism evidence="9 10">
    <name type="scientific">Saccharopolyspora gloriosae</name>
    <dbReference type="NCBI Taxonomy" id="455344"/>
    <lineage>
        <taxon>Bacteria</taxon>
        <taxon>Bacillati</taxon>
        <taxon>Actinomycetota</taxon>
        <taxon>Actinomycetes</taxon>
        <taxon>Pseudonocardiales</taxon>
        <taxon>Pseudonocardiaceae</taxon>
        <taxon>Saccharopolyspora</taxon>
    </lineage>
</organism>
<dbReference type="GO" id="GO:0016779">
    <property type="term" value="F:nucleotidyltransferase activity"/>
    <property type="evidence" value="ECO:0007669"/>
    <property type="project" value="TreeGrafter"/>
</dbReference>
<dbReference type="CDD" id="cd02503">
    <property type="entry name" value="MobA"/>
    <property type="match status" value="1"/>
</dbReference>
<dbReference type="Gene3D" id="3.90.550.10">
    <property type="entry name" value="Spore Coat Polysaccharide Biosynthesis Protein SpsA, Chain A"/>
    <property type="match status" value="1"/>
</dbReference>
<dbReference type="Proteomes" id="UP000580474">
    <property type="component" value="Unassembled WGS sequence"/>
</dbReference>
<proteinExistence type="predicted"/>
<evidence type="ECO:0000256" key="1">
    <source>
        <dbReference type="ARBA" id="ARBA00022490"/>
    </source>
</evidence>
<keyword evidence="6" id="KW-0342">GTP-binding</keyword>
<keyword evidence="7" id="KW-0501">Molybdenum cofactor biosynthesis</keyword>
<dbReference type="AlphaFoldDB" id="A0A840NBP5"/>
<dbReference type="PANTHER" id="PTHR19136">
    <property type="entry name" value="MOLYBDENUM COFACTOR GUANYLYLTRANSFERASE"/>
    <property type="match status" value="1"/>
</dbReference>